<gene>
    <name evidence="1" type="ORF">FSB_LOCUS37392</name>
</gene>
<accession>A0A2N9HCV4</accession>
<evidence type="ECO:0000313" key="1">
    <source>
        <dbReference type="EMBL" id="SPD09510.1"/>
    </source>
</evidence>
<organism evidence="1">
    <name type="scientific">Fagus sylvatica</name>
    <name type="common">Beechnut</name>
    <dbReference type="NCBI Taxonomy" id="28930"/>
    <lineage>
        <taxon>Eukaryota</taxon>
        <taxon>Viridiplantae</taxon>
        <taxon>Streptophyta</taxon>
        <taxon>Embryophyta</taxon>
        <taxon>Tracheophyta</taxon>
        <taxon>Spermatophyta</taxon>
        <taxon>Magnoliopsida</taxon>
        <taxon>eudicotyledons</taxon>
        <taxon>Gunneridae</taxon>
        <taxon>Pentapetalae</taxon>
        <taxon>rosids</taxon>
        <taxon>fabids</taxon>
        <taxon>Fagales</taxon>
        <taxon>Fagaceae</taxon>
        <taxon>Fagus</taxon>
    </lineage>
</organism>
<dbReference type="EMBL" id="OIVN01003212">
    <property type="protein sequence ID" value="SPD09510.1"/>
    <property type="molecule type" value="Genomic_DNA"/>
</dbReference>
<dbReference type="AlphaFoldDB" id="A0A2N9HCV4"/>
<protein>
    <submittedName>
        <fullName evidence="1">Uncharacterized protein</fullName>
    </submittedName>
</protein>
<reference evidence="1" key="1">
    <citation type="submission" date="2018-02" db="EMBL/GenBank/DDBJ databases">
        <authorList>
            <person name="Cohen D.B."/>
            <person name="Kent A.D."/>
        </authorList>
    </citation>
    <scope>NUCLEOTIDE SEQUENCE</scope>
</reference>
<name>A0A2N9HCV4_FAGSY</name>
<proteinExistence type="predicted"/>
<sequence length="86" mass="9460">MVSESPSLLNFPYVSAGNLPHCTVAPTSTPNLKWVSTIISTPPQLSQYAEHHLCLFFSGTTNQILLILLAISKGQKTHSLVLKQWI</sequence>